<reference evidence="1" key="1">
    <citation type="submission" date="2021-02" db="EMBL/GenBank/DDBJ databases">
        <authorList>
            <person name="Nowell W R."/>
        </authorList>
    </citation>
    <scope>NUCLEOTIDE SEQUENCE</scope>
</reference>
<proteinExistence type="predicted"/>
<dbReference type="InterPro" id="IPR036380">
    <property type="entry name" value="Isochorismatase-like_sf"/>
</dbReference>
<organism evidence="1 2">
    <name type="scientific">Adineta steineri</name>
    <dbReference type="NCBI Taxonomy" id="433720"/>
    <lineage>
        <taxon>Eukaryota</taxon>
        <taxon>Metazoa</taxon>
        <taxon>Spiralia</taxon>
        <taxon>Gnathifera</taxon>
        <taxon>Rotifera</taxon>
        <taxon>Eurotatoria</taxon>
        <taxon>Bdelloidea</taxon>
        <taxon>Adinetida</taxon>
        <taxon>Adinetidae</taxon>
        <taxon>Adineta</taxon>
    </lineage>
</organism>
<accession>A0A820HQ17</accession>
<evidence type="ECO:0000313" key="2">
    <source>
        <dbReference type="Proteomes" id="UP000663881"/>
    </source>
</evidence>
<dbReference type="Proteomes" id="UP000663881">
    <property type="component" value="Unassembled WGS sequence"/>
</dbReference>
<sequence length="74" mass="8296">MADQPPLHRSEEIEDLAHLKPEDINKPLIINQKKTHQALIIVDIQNDYFPGGKWTLHGMDAAADNAARLITASR</sequence>
<dbReference type="SUPFAM" id="SSF52499">
    <property type="entry name" value="Isochorismatase-like hydrolases"/>
    <property type="match status" value="1"/>
</dbReference>
<dbReference type="EMBL" id="CAJOAY010016340">
    <property type="protein sequence ID" value="CAF4299875.1"/>
    <property type="molecule type" value="Genomic_DNA"/>
</dbReference>
<gene>
    <name evidence="1" type="ORF">OKA104_LOCUS46146</name>
</gene>
<protein>
    <submittedName>
        <fullName evidence="1">Uncharacterized protein</fullName>
    </submittedName>
</protein>
<evidence type="ECO:0000313" key="1">
    <source>
        <dbReference type="EMBL" id="CAF4299875.1"/>
    </source>
</evidence>
<comment type="caution">
    <text evidence="1">The sequence shown here is derived from an EMBL/GenBank/DDBJ whole genome shotgun (WGS) entry which is preliminary data.</text>
</comment>
<dbReference type="Gene3D" id="3.40.50.850">
    <property type="entry name" value="Isochorismatase-like"/>
    <property type="match status" value="1"/>
</dbReference>
<name>A0A820HQ17_9BILA</name>
<dbReference type="AlphaFoldDB" id="A0A820HQ17"/>
<feature type="non-terminal residue" evidence="1">
    <location>
        <position position="74"/>
    </location>
</feature>